<proteinExistence type="predicted"/>
<dbReference type="Pfam" id="PF07610">
    <property type="entry name" value="DUF1573"/>
    <property type="match status" value="1"/>
</dbReference>
<dbReference type="RefSeq" id="WP_377502911.1">
    <property type="nucleotide sequence ID" value="NZ_JBHULU010000002.1"/>
</dbReference>
<organism evidence="2 3">
    <name type="scientific">Pontibacter locisalis</name>
    <dbReference type="NCBI Taxonomy" id="1719035"/>
    <lineage>
        <taxon>Bacteria</taxon>
        <taxon>Pseudomonadati</taxon>
        <taxon>Bacteroidota</taxon>
        <taxon>Cytophagia</taxon>
        <taxon>Cytophagales</taxon>
        <taxon>Hymenobacteraceae</taxon>
        <taxon>Pontibacter</taxon>
    </lineage>
</organism>
<gene>
    <name evidence="2" type="ORF">ACFSRY_01990</name>
</gene>
<feature type="signal peptide" evidence="1">
    <location>
        <begin position="1"/>
        <end position="20"/>
    </location>
</feature>
<reference evidence="3" key="1">
    <citation type="journal article" date="2019" name="Int. J. Syst. Evol. Microbiol.">
        <title>The Global Catalogue of Microorganisms (GCM) 10K type strain sequencing project: providing services to taxonomists for standard genome sequencing and annotation.</title>
        <authorList>
            <consortium name="The Broad Institute Genomics Platform"/>
            <consortium name="The Broad Institute Genome Sequencing Center for Infectious Disease"/>
            <person name="Wu L."/>
            <person name="Ma J."/>
        </authorList>
    </citation>
    <scope>NUCLEOTIDE SEQUENCE [LARGE SCALE GENOMIC DNA]</scope>
    <source>
        <strain evidence="3">KCTC 42498</strain>
    </source>
</reference>
<protein>
    <submittedName>
        <fullName evidence="2">DUF1573 domain-containing protein</fullName>
    </submittedName>
</protein>
<sequence>MKKVLLSFAFAAFVAGGAVAQEQPKTKAAAPQEQAVNGPALTFEETEYNFGDITQGDVVEHTFKFKNTGTQPLVIERVDVTCGCTTPAWSKEPIMPGKTGFVTAKFNSAGKLGQQKKAITVHSNAADGAKYVYIVTNIKEKSGASAKN</sequence>
<dbReference type="PANTHER" id="PTHR37833">
    <property type="entry name" value="LIPOPROTEIN-RELATED"/>
    <property type="match status" value="1"/>
</dbReference>
<dbReference type="PANTHER" id="PTHR37833:SF1">
    <property type="entry name" value="SIGNAL PEPTIDE PROTEIN"/>
    <property type="match status" value="1"/>
</dbReference>
<evidence type="ECO:0000313" key="2">
    <source>
        <dbReference type="EMBL" id="MFD2512625.1"/>
    </source>
</evidence>
<keyword evidence="1" id="KW-0732">Signal</keyword>
<dbReference type="InterPro" id="IPR013783">
    <property type="entry name" value="Ig-like_fold"/>
</dbReference>
<feature type="chain" id="PRO_5047109234" evidence="1">
    <location>
        <begin position="21"/>
        <end position="148"/>
    </location>
</feature>
<comment type="caution">
    <text evidence="2">The sequence shown here is derived from an EMBL/GenBank/DDBJ whole genome shotgun (WGS) entry which is preliminary data.</text>
</comment>
<name>A0ABW5IGU8_9BACT</name>
<dbReference type="Proteomes" id="UP001597544">
    <property type="component" value="Unassembled WGS sequence"/>
</dbReference>
<dbReference type="Gene3D" id="2.60.40.10">
    <property type="entry name" value="Immunoglobulins"/>
    <property type="match status" value="1"/>
</dbReference>
<accession>A0ABW5IGU8</accession>
<dbReference type="EMBL" id="JBHULU010000002">
    <property type="protein sequence ID" value="MFD2512625.1"/>
    <property type="molecule type" value="Genomic_DNA"/>
</dbReference>
<dbReference type="InterPro" id="IPR011467">
    <property type="entry name" value="DUF1573"/>
</dbReference>
<evidence type="ECO:0000313" key="3">
    <source>
        <dbReference type="Proteomes" id="UP001597544"/>
    </source>
</evidence>
<keyword evidence="3" id="KW-1185">Reference proteome</keyword>
<evidence type="ECO:0000256" key="1">
    <source>
        <dbReference type="SAM" id="SignalP"/>
    </source>
</evidence>